<proteinExistence type="predicted"/>
<dbReference type="Proteomes" id="UP000467385">
    <property type="component" value="Chromosome"/>
</dbReference>
<reference evidence="1 2" key="1">
    <citation type="journal article" date="2019" name="Emerg. Microbes Infect.">
        <title>Comprehensive subspecies identification of 175 nontuberculous mycobacteria species based on 7547 genomic profiles.</title>
        <authorList>
            <person name="Matsumoto Y."/>
            <person name="Kinjo T."/>
            <person name="Motooka D."/>
            <person name="Nabeya D."/>
            <person name="Jung N."/>
            <person name="Uechi K."/>
            <person name="Horii T."/>
            <person name="Iida T."/>
            <person name="Fujita J."/>
            <person name="Nakamura S."/>
        </authorList>
    </citation>
    <scope>NUCLEOTIDE SEQUENCE [LARGE SCALE GENOMIC DNA]</scope>
    <source>
        <strain evidence="1 2">JCM 14738</strain>
    </source>
</reference>
<sequence>MVEGRDAIRDAAYATHASHPCAVPSTSGDCAIRRYPFTKRLSPRSKAPPAGLVMGRTGAAARHRGLSCHGVTSDVRGDAQRDAVGRATILCTTSVAVRADNPANQRG</sequence>
<evidence type="ECO:0000313" key="2">
    <source>
        <dbReference type="Proteomes" id="UP000467385"/>
    </source>
</evidence>
<accession>A0A7I7YAN1</accession>
<dbReference type="AlphaFoldDB" id="A0A7I7YAN1"/>
<name>A0A7I7YAN1_9MYCO</name>
<gene>
    <name evidence="1" type="ORF">MCNS_18180</name>
</gene>
<protein>
    <submittedName>
        <fullName evidence="1">Uncharacterized protein</fullName>
    </submittedName>
</protein>
<evidence type="ECO:0000313" key="1">
    <source>
        <dbReference type="EMBL" id="BBZ38755.1"/>
    </source>
</evidence>
<dbReference type="EMBL" id="AP022613">
    <property type="protein sequence ID" value="BBZ38755.1"/>
    <property type="molecule type" value="Genomic_DNA"/>
</dbReference>
<organism evidence="1 2">
    <name type="scientific">Mycobacterium conspicuum</name>
    <dbReference type="NCBI Taxonomy" id="44010"/>
    <lineage>
        <taxon>Bacteria</taxon>
        <taxon>Bacillati</taxon>
        <taxon>Actinomycetota</taxon>
        <taxon>Actinomycetes</taxon>
        <taxon>Mycobacteriales</taxon>
        <taxon>Mycobacteriaceae</taxon>
        <taxon>Mycobacterium</taxon>
    </lineage>
</organism>
<keyword evidence="2" id="KW-1185">Reference proteome</keyword>